<gene>
    <name evidence="2" type="ORF">LCGC14_2757960</name>
</gene>
<accession>A0A0F8YZU1</accession>
<dbReference type="EMBL" id="LAZR01050614">
    <property type="protein sequence ID" value="KKK86967.1"/>
    <property type="molecule type" value="Genomic_DNA"/>
</dbReference>
<sequence>MKEKIEARLKKLEKINLQLMTENFEISRKLDDLSKQIKELKQND</sequence>
<evidence type="ECO:0000313" key="2">
    <source>
        <dbReference type="EMBL" id="KKK86967.1"/>
    </source>
</evidence>
<protein>
    <submittedName>
        <fullName evidence="2">Uncharacterized protein</fullName>
    </submittedName>
</protein>
<dbReference type="AlphaFoldDB" id="A0A0F8YZU1"/>
<organism evidence="2">
    <name type="scientific">marine sediment metagenome</name>
    <dbReference type="NCBI Taxonomy" id="412755"/>
    <lineage>
        <taxon>unclassified sequences</taxon>
        <taxon>metagenomes</taxon>
        <taxon>ecological metagenomes</taxon>
    </lineage>
</organism>
<name>A0A0F8YZU1_9ZZZZ</name>
<evidence type="ECO:0000256" key="1">
    <source>
        <dbReference type="SAM" id="Coils"/>
    </source>
</evidence>
<reference evidence="2" key="1">
    <citation type="journal article" date="2015" name="Nature">
        <title>Complex archaea that bridge the gap between prokaryotes and eukaryotes.</title>
        <authorList>
            <person name="Spang A."/>
            <person name="Saw J.H."/>
            <person name="Jorgensen S.L."/>
            <person name="Zaremba-Niedzwiedzka K."/>
            <person name="Martijn J."/>
            <person name="Lind A.E."/>
            <person name="van Eijk R."/>
            <person name="Schleper C."/>
            <person name="Guy L."/>
            <person name="Ettema T.J."/>
        </authorList>
    </citation>
    <scope>NUCLEOTIDE SEQUENCE</scope>
</reference>
<proteinExistence type="predicted"/>
<feature type="coiled-coil region" evidence="1">
    <location>
        <begin position="2"/>
        <end position="43"/>
    </location>
</feature>
<keyword evidence="1" id="KW-0175">Coiled coil</keyword>
<comment type="caution">
    <text evidence="2">The sequence shown here is derived from an EMBL/GenBank/DDBJ whole genome shotgun (WGS) entry which is preliminary data.</text>
</comment>